<dbReference type="Proteomes" id="UP000518752">
    <property type="component" value="Unassembled WGS sequence"/>
</dbReference>
<evidence type="ECO:0000313" key="2">
    <source>
        <dbReference type="EMBL" id="KAF5385468.1"/>
    </source>
</evidence>
<feature type="region of interest" description="Disordered" evidence="1">
    <location>
        <begin position="213"/>
        <end position="232"/>
    </location>
</feature>
<dbReference type="EMBL" id="JAACJN010000040">
    <property type="protein sequence ID" value="KAF5385468.1"/>
    <property type="molecule type" value="Genomic_DNA"/>
</dbReference>
<feature type="compositionally biased region" description="Polar residues" evidence="1">
    <location>
        <begin position="217"/>
        <end position="232"/>
    </location>
</feature>
<accession>A0A8H5HLD2</accession>
<dbReference type="AlphaFoldDB" id="A0A8H5HLD2"/>
<evidence type="ECO:0000256" key="1">
    <source>
        <dbReference type="SAM" id="MobiDB-lite"/>
    </source>
</evidence>
<keyword evidence="3" id="KW-1185">Reference proteome</keyword>
<gene>
    <name evidence="2" type="ORF">D9757_005420</name>
</gene>
<feature type="region of interest" description="Disordered" evidence="1">
    <location>
        <begin position="292"/>
        <end position="315"/>
    </location>
</feature>
<reference evidence="2 3" key="1">
    <citation type="journal article" date="2020" name="ISME J.">
        <title>Uncovering the hidden diversity of litter-decomposition mechanisms in mushroom-forming fungi.</title>
        <authorList>
            <person name="Floudas D."/>
            <person name="Bentzer J."/>
            <person name="Ahren D."/>
            <person name="Johansson T."/>
            <person name="Persson P."/>
            <person name="Tunlid A."/>
        </authorList>
    </citation>
    <scope>NUCLEOTIDE SEQUENCE [LARGE SCALE GENOMIC DNA]</scope>
    <source>
        <strain evidence="2 3">CBS 406.79</strain>
    </source>
</reference>
<dbReference type="OrthoDB" id="3253083at2759"/>
<name>A0A8H5HLD2_9AGAR</name>
<comment type="caution">
    <text evidence="2">The sequence shown here is derived from an EMBL/GenBank/DDBJ whole genome shotgun (WGS) entry which is preliminary data.</text>
</comment>
<proteinExistence type="predicted"/>
<organism evidence="2 3">
    <name type="scientific">Collybiopsis confluens</name>
    <dbReference type="NCBI Taxonomy" id="2823264"/>
    <lineage>
        <taxon>Eukaryota</taxon>
        <taxon>Fungi</taxon>
        <taxon>Dikarya</taxon>
        <taxon>Basidiomycota</taxon>
        <taxon>Agaricomycotina</taxon>
        <taxon>Agaricomycetes</taxon>
        <taxon>Agaricomycetidae</taxon>
        <taxon>Agaricales</taxon>
        <taxon>Marasmiineae</taxon>
        <taxon>Omphalotaceae</taxon>
        <taxon>Collybiopsis</taxon>
    </lineage>
</organism>
<evidence type="ECO:0000313" key="3">
    <source>
        <dbReference type="Proteomes" id="UP000518752"/>
    </source>
</evidence>
<dbReference type="Pfam" id="PF09808">
    <property type="entry name" value="SNAPC1"/>
    <property type="match status" value="1"/>
</dbReference>
<dbReference type="InterPro" id="IPR019188">
    <property type="entry name" value="SNAPC1"/>
</dbReference>
<sequence length="315" mass="35023">MALAASSSAGRGDVILQPSFFTSSLYVNPLREDIRSLIHAYHEAYAKSPEKPFALFKAVWLAQGWQWLHFRVFDDRSREAFIKVSLRLFLERSVRTEAPFTRVVALLGLYTFFNTQPTGSALTLYSSQNILIPLGRSLLLAVASSRSSDNANAASAPAIRLAYPRNPFNPRQLPREIYVDSLTDSDLQVAKKSGRPSKRDKAKKAKAALDGIDKWMHNTSAPRPSAQDQEGPSTATIHYLLAQPPMQSLWEYQAHKSSTLLAINSVPAEALDSPSAMELVTHEVLERLRQLQETEQARVKPTASSFSGRERQSGL</sequence>
<protein>
    <submittedName>
        <fullName evidence="2">Uncharacterized protein</fullName>
    </submittedName>
</protein>